<reference evidence="2 3" key="1">
    <citation type="journal article" date="2023" name="Life. Sci Alliance">
        <title>Evolutionary insights into 3D genome organization and epigenetic landscape of Vigna mungo.</title>
        <authorList>
            <person name="Junaid A."/>
            <person name="Singh B."/>
            <person name="Bhatia S."/>
        </authorList>
    </citation>
    <scope>NUCLEOTIDE SEQUENCE [LARGE SCALE GENOMIC DNA]</scope>
    <source>
        <strain evidence="2">Urdbean</strain>
    </source>
</reference>
<protein>
    <submittedName>
        <fullName evidence="2">Uncharacterized protein</fullName>
    </submittedName>
</protein>
<evidence type="ECO:0000313" key="3">
    <source>
        <dbReference type="Proteomes" id="UP001374535"/>
    </source>
</evidence>
<dbReference type="Proteomes" id="UP001374535">
    <property type="component" value="Chromosome 1"/>
</dbReference>
<dbReference type="EMBL" id="CP144700">
    <property type="protein sequence ID" value="WVZ23475.1"/>
    <property type="molecule type" value="Genomic_DNA"/>
</dbReference>
<evidence type="ECO:0000313" key="2">
    <source>
        <dbReference type="EMBL" id="WVZ23475.1"/>
    </source>
</evidence>
<evidence type="ECO:0000256" key="1">
    <source>
        <dbReference type="SAM" id="MobiDB-lite"/>
    </source>
</evidence>
<organism evidence="2 3">
    <name type="scientific">Vigna mungo</name>
    <name type="common">Black gram</name>
    <name type="synonym">Phaseolus mungo</name>
    <dbReference type="NCBI Taxonomy" id="3915"/>
    <lineage>
        <taxon>Eukaryota</taxon>
        <taxon>Viridiplantae</taxon>
        <taxon>Streptophyta</taxon>
        <taxon>Embryophyta</taxon>
        <taxon>Tracheophyta</taxon>
        <taxon>Spermatophyta</taxon>
        <taxon>Magnoliopsida</taxon>
        <taxon>eudicotyledons</taxon>
        <taxon>Gunneridae</taxon>
        <taxon>Pentapetalae</taxon>
        <taxon>rosids</taxon>
        <taxon>fabids</taxon>
        <taxon>Fabales</taxon>
        <taxon>Fabaceae</taxon>
        <taxon>Papilionoideae</taxon>
        <taxon>50 kb inversion clade</taxon>
        <taxon>NPAAA clade</taxon>
        <taxon>indigoferoid/millettioid clade</taxon>
        <taxon>Phaseoleae</taxon>
        <taxon>Vigna</taxon>
    </lineage>
</organism>
<feature type="compositionally biased region" description="Basic and acidic residues" evidence="1">
    <location>
        <begin position="155"/>
        <end position="168"/>
    </location>
</feature>
<keyword evidence="3" id="KW-1185">Reference proteome</keyword>
<gene>
    <name evidence="2" type="ORF">V8G54_002019</name>
</gene>
<proteinExistence type="predicted"/>
<accession>A0AAQ3P832</accession>
<name>A0AAQ3P832_VIGMU</name>
<sequence length="216" mass="25174">MKGDCYNELVEVFYYNDKEVDGNIHSLVKGVDIVIDDDMWWKITELRIDGVLSHKFDCPRYKKIRKTEMFKSFMRIQTNWVVAFKEHILEVGTCGWHRLPYGVFISKVLERCGVNLTGENKRTCGKENMIGKDNLTCIGMKRTPQGWLFCDEEDSSKGKETSMNHDSDQEFGSPKSQFEIRVNDRFKRTSERINDFNKSLITKKCEDVDNTNSISL</sequence>
<feature type="region of interest" description="Disordered" evidence="1">
    <location>
        <begin position="154"/>
        <end position="173"/>
    </location>
</feature>
<dbReference type="AlphaFoldDB" id="A0AAQ3P832"/>